<dbReference type="Proteomes" id="UP000002432">
    <property type="component" value="Chromosome"/>
</dbReference>
<keyword evidence="4" id="KW-0411">Iron-sulfur</keyword>
<dbReference type="HOGENOM" id="CLU_065805_0_0_0"/>
<feature type="transmembrane region" description="Helical" evidence="5">
    <location>
        <begin position="47"/>
        <end position="70"/>
    </location>
</feature>
<dbReference type="SUPFAM" id="SSF50022">
    <property type="entry name" value="ISP domain"/>
    <property type="match status" value="1"/>
</dbReference>
<dbReference type="GO" id="GO:0046872">
    <property type="term" value="F:metal ion binding"/>
    <property type="evidence" value="ECO:0007669"/>
    <property type="project" value="UniProtKB-KW"/>
</dbReference>
<feature type="domain" description="Rieske" evidence="6">
    <location>
        <begin position="163"/>
        <end position="258"/>
    </location>
</feature>
<dbReference type="STRING" id="204669.Acid345_2673"/>
<feature type="transmembrane region" description="Helical" evidence="5">
    <location>
        <begin position="113"/>
        <end position="137"/>
    </location>
</feature>
<dbReference type="PANTHER" id="PTHR21496">
    <property type="entry name" value="FERREDOXIN-RELATED"/>
    <property type="match status" value="1"/>
</dbReference>
<name>Q1IN76_KORVE</name>
<dbReference type="PANTHER" id="PTHR21496:SF23">
    <property type="entry name" value="3-PHENYLPROPIONATE_CINNAMIC ACID DIOXYGENASE FERREDOXIN SUBUNIT"/>
    <property type="match status" value="1"/>
</dbReference>
<evidence type="ECO:0000256" key="4">
    <source>
        <dbReference type="ARBA" id="ARBA00023014"/>
    </source>
</evidence>
<dbReference type="InterPro" id="IPR019251">
    <property type="entry name" value="DUF2231_TM"/>
</dbReference>
<evidence type="ECO:0000256" key="2">
    <source>
        <dbReference type="ARBA" id="ARBA00022723"/>
    </source>
</evidence>
<dbReference type="EMBL" id="CP000360">
    <property type="protein sequence ID" value="ABF41674.1"/>
    <property type="molecule type" value="Genomic_DNA"/>
</dbReference>
<dbReference type="RefSeq" id="WP_011523475.1">
    <property type="nucleotide sequence ID" value="NC_008009.1"/>
</dbReference>
<feature type="transmembrane region" description="Helical" evidence="5">
    <location>
        <begin position="12"/>
        <end position="35"/>
    </location>
</feature>
<evidence type="ECO:0000256" key="1">
    <source>
        <dbReference type="ARBA" id="ARBA00022714"/>
    </source>
</evidence>
<dbReference type="GO" id="GO:0051537">
    <property type="term" value="F:2 iron, 2 sulfur cluster binding"/>
    <property type="evidence" value="ECO:0007669"/>
    <property type="project" value="UniProtKB-KW"/>
</dbReference>
<dbReference type="KEGG" id="aba:Acid345_2673"/>
<proteinExistence type="predicted"/>
<dbReference type="EnsemblBacteria" id="ABF41674">
    <property type="protein sequence ID" value="ABF41674"/>
    <property type="gene ID" value="Acid345_2673"/>
</dbReference>
<keyword evidence="5" id="KW-0472">Membrane</keyword>
<dbReference type="Pfam" id="PF09990">
    <property type="entry name" value="DUF2231"/>
    <property type="match status" value="1"/>
</dbReference>
<reference evidence="7 8" key="1">
    <citation type="journal article" date="2009" name="Appl. Environ. Microbiol.">
        <title>Three genomes from the phylum Acidobacteria provide insight into the lifestyles of these microorganisms in soils.</title>
        <authorList>
            <person name="Ward N.L."/>
            <person name="Challacombe J.F."/>
            <person name="Janssen P.H."/>
            <person name="Henrissat B."/>
            <person name="Coutinho P.M."/>
            <person name="Wu M."/>
            <person name="Xie G."/>
            <person name="Haft D.H."/>
            <person name="Sait M."/>
            <person name="Badger J."/>
            <person name="Barabote R.D."/>
            <person name="Bradley B."/>
            <person name="Brettin T.S."/>
            <person name="Brinkac L.M."/>
            <person name="Bruce D."/>
            <person name="Creasy T."/>
            <person name="Daugherty S.C."/>
            <person name="Davidsen T.M."/>
            <person name="DeBoy R.T."/>
            <person name="Detter J.C."/>
            <person name="Dodson R.J."/>
            <person name="Durkin A.S."/>
            <person name="Ganapathy A."/>
            <person name="Gwinn-Giglio M."/>
            <person name="Han C.S."/>
            <person name="Khouri H."/>
            <person name="Kiss H."/>
            <person name="Kothari S.P."/>
            <person name="Madupu R."/>
            <person name="Nelson K.E."/>
            <person name="Nelson W.C."/>
            <person name="Paulsen I."/>
            <person name="Penn K."/>
            <person name="Ren Q."/>
            <person name="Rosovitz M.J."/>
            <person name="Selengut J.D."/>
            <person name="Shrivastava S."/>
            <person name="Sullivan S.A."/>
            <person name="Tapia R."/>
            <person name="Thompson L.S."/>
            <person name="Watkins K.L."/>
            <person name="Yang Q."/>
            <person name="Yu C."/>
            <person name="Zafar N."/>
            <person name="Zhou L."/>
            <person name="Kuske C.R."/>
        </authorList>
    </citation>
    <scope>NUCLEOTIDE SEQUENCE [LARGE SCALE GENOMIC DNA]</scope>
    <source>
        <strain evidence="7 8">Ellin345</strain>
    </source>
</reference>
<keyword evidence="1" id="KW-0001">2Fe-2S</keyword>
<feature type="transmembrane region" description="Helical" evidence="5">
    <location>
        <begin position="82"/>
        <end position="101"/>
    </location>
</feature>
<dbReference type="eggNOG" id="COG2146">
    <property type="taxonomic scope" value="Bacteria"/>
</dbReference>
<dbReference type="AlphaFoldDB" id="Q1IN76"/>
<evidence type="ECO:0000256" key="5">
    <source>
        <dbReference type="SAM" id="Phobius"/>
    </source>
</evidence>
<gene>
    <name evidence="7" type="ordered locus">Acid345_2673</name>
</gene>
<evidence type="ECO:0000313" key="8">
    <source>
        <dbReference type="Proteomes" id="UP000002432"/>
    </source>
</evidence>
<accession>Q1IN76</accession>
<dbReference type="InterPro" id="IPR017941">
    <property type="entry name" value="Rieske_2Fe-2S"/>
</dbReference>
<protein>
    <submittedName>
        <fullName evidence="7">Rieske (2Fe-2S) oxidoreductase</fullName>
    </submittedName>
</protein>
<dbReference type="OrthoDB" id="9795104at2"/>
<keyword evidence="3" id="KW-0408">Iron</keyword>
<organism evidence="7 8">
    <name type="scientific">Koribacter versatilis (strain Ellin345)</name>
    <dbReference type="NCBI Taxonomy" id="204669"/>
    <lineage>
        <taxon>Bacteria</taxon>
        <taxon>Pseudomonadati</taxon>
        <taxon>Acidobacteriota</taxon>
        <taxon>Terriglobia</taxon>
        <taxon>Terriglobales</taxon>
        <taxon>Candidatus Korobacteraceae</taxon>
        <taxon>Candidatus Korobacter</taxon>
    </lineage>
</organism>
<dbReference type="CDD" id="cd03528">
    <property type="entry name" value="Rieske_RO_ferredoxin"/>
    <property type="match status" value="1"/>
</dbReference>
<dbReference type="PROSITE" id="PS51296">
    <property type="entry name" value="RIESKE"/>
    <property type="match status" value="1"/>
</dbReference>
<keyword evidence="8" id="KW-1185">Reference proteome</keyword>
<keyword evidence="5" id="KW-0812">Transmembrane</keyword>
<dbReference type="eggNOG" id="COG4244">
    <property type="taxonomic scope" value="Bacteria"/>
</dbReference>
<sequence>MRSRAHISSHPIHPMLVSLPIGLWIGAFVFSLIGYLTDRSLLNAAGFYTLIAGCVGAALAAVPGVIDLFTVVPDRSSARSRGYIHGSVNIVALFLFLYAAARQGSPFDAPDQTVLIVEFLGICCIGYSGWLGGTLAYRNQIGVEHLYANAGKLKERTVDGFERPVCNQSELADGQAMLVHIGGERIAVARCSEGIFAFSDRCTHKGGPLSDGAIVGCAVQCPWHGSQFDIRNGRVIAGPAEDHLKTYAIEITAGEVYIRRQPSIPDRKAA</sequence>
<evidence type="ECO:0000313" key="7">
    <source>
        <dbReference type="EMBL" id="ABF41674.1"/>
    </source>
</evidence>
<dbReference type="InterPro" id="IPR036922">
    <property type="entry name" value="Rieske_2Fe-2S_sf"/>
</dbReference>
<dbReference type="Pfam" id="PF00355">
    <property type="entry name" value="Rieske"/>
    <property type="match status" value="1"/>
</dbReference>
<keyword evidence="2" id="KW-0479">Metal-binding</keyword>
<evidence type="ECO:0000259" key="6">
    <source>
        <dbReference type="PROSITE" id="PS51296"/>
    </source>
</evidence>
<keyword evidence="5" id="KW-1133">Transmembrane helix</keyword>
<dbReference type="Gene3D" id="2.102.10.10">
    <property type="entry name" value="Rieske [2Fe-2S] iron-sulphur domain"/>
    <property type="match status" value="1"/>
</dbReference>
<evidence type="ECO:0000256" key="3">
    <source>
        <dbReference type="ARBA" id="ARBA00023004"/>
    </source>
</evidence>